<proteinExistence type="predicted"/>
<accession>A0A0R2M437</accession>
<keyword evidence="1" id="KW-1133">Transmembrane helix</keyword>
<reference evidence="2 3" key="1">
    <citation type="journal article" date="2015" name="Genome Announc.">
        <title>Expanding the biotechnology potential of lactobacilli through comparative genomics of 213 strains and associated genera.</title>
        <authorList>
            <person name="Sun Z."/>
            <person name="Harris H.M."/>
            <person name="McCann A."/>
            <person name="Guo C."/>
            <person name="Argimon S."/>
            <person name="Zhang W."/>
            <person name="Yang X."/>
            <person name="Jeffery I.B."/>
            <person name="Cooney J.C."/>
            <person name="Kagawa T.F."/>
            <person name="Liu W."/>
            <person name="Song Y."/>
            <person name="Salvetti E."/>
            <person name="Wrobel A."/>
            <person name="Rasinkangas P."/>
            <person name="Parkhill J."/>
            <person name="Rea M.C."/>
            <person name="O'Sullivan O."/>
            <person name="Ritari J."/>
            <person name="Douillard F.P."/>
            <person name="Paul Ross R."/>
            <person name="Yang R."/>
            <person name="Briner A.E."/>
            <person name="Felis G.E."/>
            <person name="de Vos W.M."/>
            <person name="Barrangou R."/>
            <person name="Klaenhammer T.R."/>
            <person name="Caufield P.W."/>
            <person name="Cui Y."/>
            <person name="Zhang H."/>
            <person name="O'Toole P.W."/>
        </authorList>
    </citation>
    <scope>NUCLEOTIDE SEQUENCE [LARGE SCALE GENOMIC DNA]</scope>
    <source>
        <strain evidence="2 3">LMG 26013</strain>
    </source>
</reference>
<dbReference type="Pfam" id="PF16069">
    <property type="entry name" value="DUF4811"/>
    <property type="match status" value="1"/>
</dbReference>
<dbReference type="AlphaFoldDB" id="A0A0R2M437"/>
<dbReference type="EMBL" id="JQCL01000080">
    <property type="protein sequence ID" value="KRO08597.1"/>
    <property type="molecule type" value="Genomic_DNA"/>
</dbReference>
<protein>
    <recommendedName>
        <fullName evidence="4">DUF4811 domain-containing protein</fullName>
    </recommendedName>
</protein>
<keyword evidence="3" id="KW-1185">Reference proteome</keyword>
<evidence type="ECO:0008006" key="4">
    <source>
        <dbReference type="Google" id="ProtNLM"/>
    </source>
</evidence>
<evidence type="ECO:0000256" key="1">
    <source>
        <dbReference type="SAM" id="Phobius"/>
    </source>
</evidence>
<dbReference type="RefSeq" id="WP_057707183.1">
    <property type="nucleotide sequence ID" value="NZ_JQCL01000080.1"/>
</dbReference>
<dbReference type="PATRIC" id="fig|942150.3.peg.706"/>
<dbReference type="Proteomes" id="UP000051783">
    <property type="component" value="Unassembled WGS sequence"/>
</dbReference>
<name>A0A0R2M437_9LACO</name>
<evidence type="ECO:0000313" key="3">
    <source>
        <dbReference type="Proteomes" id="UP000051783"/>
    </source>
</evidence>
<keyword evidence="1" id="KW-0472">Membrane</keyword>
<sequence>MLLLVMGLLGLLAGYLLVTNRHLWGTLALIGLFVCQGLVLLETQTHFGTVLQARTATTKIAPITQIKGNSILVTETLKKGKTQYTAYATRQPKTQRTQLILNRQKQVRVMRTATTNTATKTSQVWRYHYQNSILKWWFVGVTNDGQLQRQTVTYHLPKTWQVLTKGQLTQLGRQLKQKRTQRELRVTVSQQVAKQMRAHPQLMTQKTKLVQRAEYLAVQQLIMKMK</sequence>
<comment type="caution">
    <text evidence="2">The sequence shown here is derived from an EMBL/GenBank/DDBJ whole genome shotgun (WGS) entry which is preliminary data.</text>
</comment>
<keyword evidence="1" id="KW-0812">Transmembrane</keyword>
<organism evidence="2 3">
    <name type="scientific">Lactiplantibacillus xiangfangensis</name>
    <dbReference type="NCBI Taxonomy" id="942150"/>
    <lineage>
        <taxon>Bacteria</taxon>
        <taxon>Bacillati</taxon>
        <taxon>Bacillota</taxon>
        <taxon>Bacilli</taxon>
        <taxon>Lactobacillales</taxon>
        <taxon>Lactobacillaceae</taxon>
        <taxon>Lactiplantibacillus</taxon>
    </lineage>
</organism>
<feature type="transmembrane region" description="Helical" evidence="1">
    <location>
        <begin position="23"/>
        <end position="41"/>
    </location>
</feature>
<evidence type="ECO:0000313" key="2">
    <source>
        <dbReference type="EMBL" id="KRO08597.1"/>
    </source>
</evidence>
<dbReference type="OrthoDB" id="2283452at2"/>
<dbReference type="STRING" id="942150.IV64_GL000689"/>
<dbReference type="InterPro" id="IPR032083">
    <property type="entry name" value="DUF4811"/>
</dbReference>
<gene>
    <name evidence="2" type="ORF">IV64_GL000689</name>
</gene>